<feature type="region of interest" description="Disordered" evidence="3">
    <location>
        <begin position="1081"/>
        <end position="1113"/>
    </location>
</feature>
<feature type="compositionally biased region" description="Basic and acidic residues" evidence="3">
    <location>
        <begin position="1081"/>
        <end position="1095"/>
    </location>
</feature>
<dbReference type="Gene3D" id="1.25.10.10">
    <property type="entry name" value="Leucine-rich Repeat Variant"/>
    <property type="match status" value="1"/>
</dbReference>
<dbReference type="EMBL" id="KB206788">
    <property type="protein sequence ID" value="ELP87766.1"/>
    <property type="molecule type" value="Genomic_DNA"/>
</dbReference>
<organism evidence="5 6">
    <name type="scientific">Entamoeba invadens IP1</name>
    <dbReference type="NCBI Taxonomy" id="370355"/>
    <lineage>
        <taxon>Eukaryota</taxon>
        <taxon>Amoebozoa</taxon>
        <taxon>Evosea</taxon>
        <taxon>Archamoebae</taxon>
        <taxon>Mastigamoebida</taxon>
        <taxon>Entamoebidae</taxon>
        <taxon>Entamoeba</taxon>
    </lineage>
</organism>
<dbReference type="GeneID" id="14886725"/>
<feature type="coiled-coil region" evidence="2">
    <location>
        <begin position="925"/>
        <end position="1003"/>
    </location>
</feature>
<dbReference type="SUPFAM" id="SSF48371">
    <property type="entry name" value="ARM repeat"/>
    <property type="match status" value="1"/>
</dbReference>
<protein>
    <recommendedName>
        <fullName evidence="4">RRP12 HEAT domain-containing protein</fullName>
    </recommendedName>
</protein>
<dbReference type="InterPro" id="IPR052087">
    <property type="entry name" value="RRP12"/>
</dbReference>
<gene>
    <name evidence="5" type="ORF">EIN_411190</name>
</gene>
<evidence type="ECO:0000313" key="5">
    <source>
        <dbReference type="EMBL" id="ELP87766.1"/>
    </source>
</evidence>
<evidence type="ECO:0000259" key="4">
    <source>
        <dbReference type="Pfam" id="PF08161"/>
    </source>
</evidence>
<dbReference type="RefSeq" id="XP_004254537.1">
    <property type="nucleotide sequence ID" value="XM_004254489.1"/>
</dbReference>
<dbReference type="AlphaFoldDB" id="A0A0A1U4H5"/>
<feature type="region of interest" description="Disordered" evidence="3">
    <location>
        <begin position="1140"/>
        <end position="1160"/>
    </location>
</feature>
<dbReference type="InterPro" id="IPR011989">
    <property type="entry name" value="ARM-like"/>
</dbReference>
<keyword evidence="6" id="KW-1185">Reference proteome</keyword>
<feature type="region of interest" description="Disordered" evidence="3">
    <location>
        <begin position="1"/>
        <end position="44"/>
    </location>
</feature>
<accession>A0A0A1U4H5</accession>
<dbReference type="InterPro" id="IPR012978">
    <property type="entry name" value="HEAT_RRP12"/>
</dbReference>
<feature type="domain" description="RRP12 HEAT" evidence="4">
    <location>
        <begin position="369"/>
        <end position="579"/>
    </location>
</feature>
<dbReference type="Pfam" id="PF08161">
    <property type="entry name" value="RRP12_HEAT"/>
    <property type="match status" value="1"/>
</dbReference>
<proteinExistence type="inferred from homology"/>
<evidence type="ECO:0000256" key="2">
    <source>
        <dbReference type="SAM" id="Coils"/>
    </source>
</evidence>
<dbReference type="VEuPathDB" id="AmoebaDB:EIN_411190"/>
<dbReference type="GO" id="GO:0005634">
    <property type="term" value="C:nucleus"/>
    <property type="evidence" value="ECO:0007669"/>
    <property type="project" value="UniProtKB-SubCell"/>
</dbReference>
<dbReference type="KEGG" id="eiv:EIN_411190"/>
<feature type="compositionally biased region" description="Basic and acidic residues" evidence="3">
    <location>
        <begin position="27"/>
        <end position="40"/>
    </location>
</feature>
<dbReference type="PANTHER" id="PTHR48287:SF1">
    <property type="entry name" value="ARM REPEAT SUPERFAMILY PROTEIN"/>
    <property type="match status" value="1"/>
</dbReference>
<keyword evidence="2" id="KW-0175">Coiled coil</keyword>
<evidence type="ECO:0000256" key="3">
    <source>
        <dbReference type="SAM" id="MobiDB-lite"/>
    </source>
</evidence>
<dbReference type="OrthoDB" id="2192888at2759"/>
<name>A0A0A1U4H5_ENTIV</name>
<comment type="similarity">
    <text evidence="1">Belongs to the RRP12 family.</text>
</comment>
<dbReference type="InterPro" id="IPR016024">
    <property type="entry name" value="ARM-type_fold"/>
</dbReference>
<feature type="compositionally biased region" description="Basic residues" evidence="3">
    <location>
        <begin position="1149"/>
        <end position="1160"/>
    </location>
</feature>
<sequence>MEEEHSSSAASTKMEEVTPNQQTSKTLEQKSQDEKGSKMDEEVDNEEIYKFIPRTVGPYEKPTAMIVEEMIKSKNLEVNNMTLYSILVELIGKVTNAKSNKPFEIEMRMLLHVVEKIPESVIQNDLERIKLLLIKTTATLAEGNSNIIAKVFALFDVFFFKIPTQFWFELNDAVKCIFVLPETLGKLTDLKKVKKDLTRYFSNEIFAKTFSSLFAKTFNKMISGEKAAKCINFYSRLFHLFSEKIVKPLLVKFSEIISSSLDGPLLTAVYKTFIILFTNGVSKEMANTIFTLLINHPPPTFDEVTGIGYCDVLTYLPSLIGRGDVAEGRKAYEACLKNIETFFKSAKNPKSYMDKYRTLVCKMFSSPFKENEENIKFAIDYTINTILPLTKKTPPESIFEIIRKVLKNGKLKPELFVPLIQSLHQFYCNTLTRSKVEICYYSAIETIGLKYVFEALPLKTELEGESQFEDHTYILPLAQKANCKDSLAFYFEFLKEQIQKINQLISKSLAGNTPIRTKNLCTIKKQMVQLFERIIVNPPDFEFFPNMVDMIVEMLNDNETCKIACNVLIQAVATHQDKGEVIQTMSQKLILALFNILANKTEVEQQKPILETIGAVLKVTDENLTNLLFKNVILQLIKQKESIGTTEGASRVVALVSLGNLFVPKMSNENLETFLTIVVPLIAEKKENVGMSGVRALCAVMKGKGQYMVEHHLPDLDMWFTNNPFDTKKFDRGLLLGFFRFMEVMKGMNEEGFKQRLPRFVQMLMILSRRPNKNTEEMSLDYLEKLLELCDYKEVMETILNFKGSDDFSKGACKKLFGHFIFFVYDKMEEEEKERMFHFLIDDFAYNRENLKFELSALKIISVCDPEKNKKYLTQILSILGRIKPEDISFYRVQIKYLIEYYLRKYGDYVDECKDRFSEPLVARAKKYRKDKKRAQRKAKAEKEHGDEYNYLGEKDDEDIIEGYESENDEEEEKKNKINRRRIAEEDEDVELLQMKFKEETKQKKVRKIGETNFPVDADGRLVIAEDNEKAGDSDEEDLKVKTKAEKNEIADLMDNKEKKVATVKVPKTRTFERKLNLKRMEQSERKQRISEKTGAKFKARKAHGDIEKNGVQPFAYIPMKRGNKKSQHETTETFKAIMKKGKADTHKPIKLNGRKTIKK</sequence>
<evidence type="ECO:0000256" key="1">
    <source>
        <dbReference type="ARBA" id="ARBA00007690"/>
    </source>
</evidence>
<dbReference type="Proteomes" id="UP000014680">
    <property type="component" value="Unassembled WGS sequence"/>
</dbReference>
<evidence type="ECO:0000313" key="6">
    <source>
        <dbReference type="Proteomes" id="UP000014680"/>
    </source>
</evidence>
<dbReference type="PANTHER" id="PTHR48287">
    <property type="entry name" value="ARM REPEAT SUPERFAMILY PROTEIN"/>
    <property type="match status" value="1"/>
</dbReference>
<reference evidence="5 6" key="1">
    <citation type="submission" date="2012-10" db="EMBL/GenBank/DDBJ databases">
        <authorList>
            <person name="Zafar N."/>
            <person name="Inman J."/>
            <person name="Hall N."/>
            <person name="Lorenzi H."/>
            <person name="Caler E."/>
        </authorList>
    </citation>
    <scope>NUCLEOTIDE SEQUENCE [LARGE SCALE GENOMIC DNA]</scope>
    <source>
        <strain evidence="5 6">IP1</strain>
    </source>
</reference>